<evidence type="ECO:0000313" key="3">
    <source>
        <dbReference type="EMBL" id="PZM97216.1"/>
    </source>
</evidence>
<sequence length="114" mass="12802">MAHPDVFSDSLVPRGGGHNLVQPDVSDEQDPHWDAVSWEQVARYDADVLLYDSRNAQFFTENLDKYPTLANLPAVKAKQLVPWNLETPPSWAIYAPKLRELADKLRGFQANVAG</sequence>
<dbReference type="Pfam" id="PF01497">
    <property type="entry name" value="Peripla_BP_2"/>
    <property type="match status" value="1"/>
</dbReference>
<protein>
    <recommendedName>
        <fullName evidence="2">Fe/B12 periplasmic-binding domain-containing protein</fullName>
    </recommendedName>
</protein>
<organism evidence="3">
    <name type="scientific">Thermocrispum agreste</name>
    <dbReference type="NCBI Taxonomy" id="37925"/>
    <lineage>
        <taxon>Bacteria</taxon>
        <taxon>Bacillati</taxon>
        <taxon>Actinomycetota</taxon>
        <taxon>Actinomycetes</taxon>
        <taxon>Pseudonocardiales</taxon>
        <taxon>Pseudonocardiaceae</taxon>
        <taxon>Thermocrispum</taxon>
    </lineage>
</organism>
<dbReference type="AlphaFoldDB" id="A0A2W4LNH2"/>
<reference evidence="3" key="1">
    <citation type="submission" date="2018-05" db="EMBL/GenBank/DDBJ databases">
        <authorList>
            <person name="Lanie J.A."/>
            <person name="Ng W.-L."/>
            <person name="Kazmierczak K.M."/>
            <person name="Andrzejewski T.M."/>
            <person name="Davidsen T.M."/>
            <person name="Wayne K.J."/>
            <person name="Tettelin H."/>
            <person name="Glass J.I."/>
            <person name="Rusch D."/>
            <person name="Podicherti R."/>
            <person name="Tsui H.-C.T."/>
            <person name="Winkler M.E."/>
        </authorList>
    </citation>
    <scope>NUCLEOTIDE SEQUENCE</scope>
    <source>
        <strain evidence="3">ZC4RG45</strain>
    </source>
</reference>
<name>A0A2W4LNH2_9PSEU</name>
<dbReference type="InterPro" id="IPR002491">
    <property type="entry name" value="ABC_transptr_periplasmic_BD"/>
</dbReference>
<comment type="caution">
    <text evidence="3">The sequence shown here is derived from an EMBL/GenBank/DDBJ whole genome shotgun (WGS) entry which is preliminary data.</text>
</comment>
<dbReference type="SUPFAM" id="SSF53807">
    <property type="entry name" value="Helical backbone' metal receptor"/>
    <property type="match status" value="1"/>
</dbReference>
<accession>A0A2W4LNH2</accession>
<evidence type="ECO:0000259" key="2">
    <source>
        <dbReference type="Pfam" id="PF01497"/>
    </source>
</evidence>
<dbReference type="EMBL" id="QGUI01000326">
    <property type="protein sequence ID" value="PZM97216.1"/>
    <property type="molecule type" value="Genomic_DNA"/>
</dbReference>
<proteinExistence type="predicted"/>
<dbReference type="Gene3D" id="3.40.50.1980">
    <property type="entry name" value="Nitrogenase molybdenum iron protein domain"/>
    <property type="match status" value="1"/>
</dbReference>
<evidence type="ECO:0000256" key="1">
    <source>
        <dbReference type="SAM" id="MobiDB-lite"/>
    </source>
</evidence>
<feature type="domain" description="Fe/B12 periplasmic-binding" evidence="2">
    <location>
        <begin position="23"/>
        <end position="81"/>
    </location>
</feature>
<feature type="region of interest" description="Disordered" evidence="1">
    <location>
        <begin position="1"/>
        <end position="30"/>
    </location>
</feature>
<gene>
    <name evidence="3" type="ORF">DIU77_09605</name>
</gene>